<keyword evidence="2 6" id="KW-0812">Transmembrane</keyword>
<dbReference type="Proteomes" id="UP000030759">
    <property type="component" value="Unassembled WGS sequence"/>
</dbReference>
<keyword evidence="3 6" id="KW-1133">Transmembrane helix</keyword>
<dbReference type="Pfam" id="PF07114">
    <property type="entry name" value="TMEM126"/>
    <property type="match status" value="1"/>
</dbReference>
<dbReference type="PANTHER" id="PTHR16296">
    <property type="entry name" value="UNCHARACTERIZED HYPOTHALAMUS PROTEIN HT007"/>
    <property type="match status" value="1"/>
</dbReference>
<gene>
    <name evidence="7" type="ORF">H671_3g9106</name>
</gene>
<proteinExistence type="predicted"/>
<protein>
    <submittedName>
        <fullName evidence="7">Transmembrane protein</fullName>
    </submittedName>
</protein>
<evidence type="ECO:0000256" key="2">
    <source>
        <dbReference type="ARBA" id="ARBA00022692"/>
    </source>
</evidence>
<dbReference type="EMBL" id="KE671532">
    <property type="protein sequence ID" value="ERE80111.1"/>
    <property type="molecule type" value="Genomic_DNA"/>
</dbReference>
<evidence type="ECO:0000256" key="3">
    <source>
        <dbReference type="ARBA" id="ARBA00022989"/>
    </source>
</evidence>
<name>A0A061IDJ9_CRIGR</name>
<keyword evidence="5 6" id="KW-0472">Membrane</keyword>
<evidence type="ECO:0000313" key="7">
    <source>
        <dbReference type="EMBL" id="ERE80111.1"/>
    </source>
</evidence>
<accession>A0A061IDJ9</accession>
<dbReference type="PANTHER" id="PTHR16296:SF3">
    <property type="entry name" value="COMPLEX I ASSEMBLY FACTOR TMEM126B, MITOCHONDRIAL"/>
    <property type="match status" value="1"/>
</dbReference>
<organism evidence="7 8">
    <name type="scientific">Cricetulus griseus</name>
    <name type="common">Chinese hamster</name>
    <name type="synonym">Cricetulus barabensis griseus</name>
    <dbReference type="NCBI Taxonomy" id="10029"/>
    <lineage>
        <taxon>Eukaryota</taxon>
        <taxon>Metazoa</taxon>
        <taxon>Chordata</taxon>
        <taxon>Craniata</taxon>
        <taxon>Vertebrata</taxon>
        <taxon>Euteleostomi</taxon>
        <taxon>Mammalia</taxon>
        <taxon>Eutheria</taxon>
        <taxon>Euarchontoglires</taxon>
        <taxon>Glires</taxon>
        <taxon>Rodentia</taxon>
        <taxon>Myomorpha</taxon>
        <taxon>Muroidea</taxon>
        <taxon>Cricetidae</taxon>
        <taxon>Cricetinae</taxon>
        <taxon>Cricetulus</taxon>
    </lineage>
</organism>
<dbReference type="InterPro" id="IPR009801">
    <property type="entry name" value="TMEM126"/>
</dbReference>
<evidence type="ECO:0000256" key="4">
    <source>
        <dbReference type="ARBA" id="ARBA00023128"/>
    </source>
</evidence>
<evidence type="ECO:0000256" key="1">
    <source>
        <dbReference type="ARBA" id="ARBA00004225"/>
    </source>
</evidence>
<dbReference type="GO" id="GO:0031966">
    <property type="term" value="C:mitochondrial membrane"/>
    <property type="evidence" value="ECO:0007669"/>
    <property type="project" value="UniProtKB-SubCell"/>
</dbReference>
<feature type="transmembrane region" description="Helical" evidence="6">
    <location>
        <begin position="139"/>
        <end position="159"/>
    </location>
</feature>
<reference evidence="8" key="1">
    <citation type="journal article" date="2013" name="Nat. Biotechnol.">
        <title>Chinese hamster genome sequenced from sorted chromosomes.</title>
        <authorList>
            <person name="Brinkrolf K."/>
            <person name="Rupp O."/>
            <person name="Laux H."/>
            <person name="Kollin F."/>
            <person name="Ernst W."/>
            <person name="Linke B."/>
            <person name="Kofler R."/>
            <person name="Romand S."/>
            <person name="Hesse F."/>
            <person name="Budach W.E."/>
            <person name="Galosy S."/>
            <person name="Muller D."/>
            <person name="Noll T."/>
            <person name="Wienberg J."/>
            <person name="Jostock T."/>
            <person name="Leonard M."/>
            <person name="Grillari J."/>
            <person name="Tauch A."/>
            <person name="Goesmann A."/>
            <person name="Helk B."/>
            <person name="Mott J.E."/>
            <person name="Puhler A."/>
            <person name="Borth N."/>
        </authorList>
    </citation>
    <scope>NUCLEOTIDE SEQUENCE [LARGE SCALE GENOMIC DNA]</scope>
    <source>
        <strain evidence="8">17A/GY</strain>
    </source>
</reference>
<evidence type="ECO:0000313" key="8">
    <source>
        <dbReference type="Proteomes" id="UP000030759"/>
    </source>
</evidence>
<sequence>MAASKPQACSEFGDTGVLLKEAREAPQDIKMAIYTYGQLIPSLGDAKFRPMISEIIEKQLEYYKKPTLNIYGTLYFGTTSAMSGLVANIIFRNSFKVQHEALKTCVYLTTLPFLATIITYKLFVTDALHSGNLSKENCIMRSVLIGVGCGILYPSALAFRKNGHLAVKYHSVPLPPKGRVILHWLILSQTGMKLMSAPLVFQAVFGVIHGSHHHALCEKLLGKNIYQILSKYKCQTSAHFILLSLLCIELGLMRLERWLRG</sequence>
<evidence type="ECO:0000256" key="6">
    <source>
        <dbReference type="SAM" id="Phobius"/>
    </source>
</evidence>
<comment type="subcellular location">
    <subcellularLocation>
        <location evidence="1">Mitochondrion membrane</location>
        <topology evidence="1">Multi-pass membrane protein</topology>
    </subcellularLocation>
</comment>
<evidence type="ECO:0000256" key="5">
    <source>
        <dbReference type="ARBA" id="ARBA00023136"/>
    </source>
</evidence>
<keyword evidence="4" id="KW-0496">Mitochondrion</keyword>
<dbReference type="GO" id="GO:0032981">
    <property type="term" value="P:mitochondrial respiratory chain complex I assembly"/>
    <property type="evidence" value="ECO:0007669"/>
    <property type="project" value="TreeGrafter"/>
</dbReference>
<feature type="transmembrane region" description="Helical" evidence="6">
    <location>
        <begin position="70"/>
        <end position="92"/>
    </location>
</feature>
<feature type="transmembrane region" description="Helical" evidence="6">
    <location>
        <begin position="104"/>
        <end position="123"/>
    </location>
</feature>
<dbReference type="AlphaFoldDB" id="A0A061IDJ9"/>